<organism evidence="8 9">
    <name type="scientific">Pustulibacterium marinum</name>
    <dbReference type="NCBI Taxonomy" id="1224947"/>
    <lineage>
        <taxon>Bacteria</taxon>
        <taxon>Pseudomonadati</taxon>
        <taxon>Bacteroidota</taxon>
        <taxon>Flavobacteriia</taxon>
        <taxon>Flavobacteriales</taxon>
        <taxon>Flavobacteriaceae</taxon>
        <taxon>Pustulibacterium</taxon>
    </lineage>
</organism>
<proteinExistence type="predicted"/>
<dbReference type="STRING" id="1224947.SAMN05216480_10730"/>
<dbReference type="SUPFAM" id="SSF55811">
    <property type="entry name" value="Nudix"/>
    <property type="match status" value="1"/>
</dbReference>
<reference evidence="8 9" key="1">
    <citation type="submission" date="2016-10" db="EMBL/GenBank/DDBJ databases">
        <authorList>
            <person name="de Groot N.N."/>
        </authorList>
    </citation>
    <scope>NUCLEOTIDE SEQUENCE [LARGE SCALE GENOMIC DNA]</scope>
    <source>
        <strain evidence="8 9">CGMCC 1.12333</strain>
    </source>
</reference>
<evidence type="ECO:0000256" key="2">
    <source>
        <dbReference type="ARBA" id="ARBA00001946"/>
    </source>
</evidence>
<dbReference type="Pfam" id="PF00293">
    <property type="entry name" value="NUDIX"/>
    <property type="match status" value="1"/>
</dbReference>
<dbReference type="InterPro" id="IPR045121">
    <property type="entry name" value="CoAse"/>
</dbReference>
<feature type="domain" description="Nudix hydrolase" evidence="7">
    <location>
        <begin position="20"/>
        <end position="158"/>
    </location>
</feature>
<keyword evidence="5" id="KW-0460">Magnesium</keyword>
<keyword evidence="3" id="KW-0479">Metal-binding</keyword>
<dbReference type="PROSITE" id="PS51462">
    <property type="entry name" value="NUDIX"/>
    <property type="match status" value="1"/>
</dbReference>
<dbReference type="CDD" id="cd03426">
    <property type="entry name" value="NUDIX_CoAse_Nudt7"/>
    <property type="match status" value="1"/>
</dbReference>
<evidence type="ECO:0000256" key="3">
    <source>
        <dbReference type="ARBA" id="ARBA00022723"/>
    </source>
</evidence>
<dbReference type="GO" id="GO:0046872">
    <property type="term" value="F:metal ion binding"/>
    <property type="evidence" value="ECO:0007669"/>
    <property type="project" value="UniProtKB-KW"/>
</dbReference>
<evidence type="ECO:0000313" key="8">
    <source>
        <dbReference type="EMBL" id="SFU55432.1"/>
    </source>
</evidence>
<evidence type="ECO:0000256" key="1">
    <source>
        <dbReference type="ARBA" id="ARBA00001936"/>
    </source>
</evidence>
<evidence type="ECO:0000256" key="6">
    <source>
        <dbReference type="ARBA" id="ARBA00023211"/>
    </source>
</evidence>
<dbReference type="Gene3D" id="3.90.79.10">
    <property type="entry name" value="Nucleoside Triphosphate Pyrophosphohydrolase"/>
    <property type="match status" value="1"/>
</dbReference>
<comment type="cofactor">
    <cofactor evidence="1">
        <name>Mn(2+)</name>
        <dbReference type="ChEBI" id="CHEBI:29035"/>
    </cofactor>
</comment>
<dbReference type="PANTHER" id="PTHR12992">
    <property type="entry name" value="NUDIX HYDROLASE"/>
    <property type="match status" value="1"/>
</dbReference>
<comment type="cofactor">
    <cofactor evidence="2">
        <name>Mg(2+)</name>
        <dbReference type="ChEBI" id="CHEBI:18420"/>
    </cofactor>
</comment>
<evidence type="ECO:0000256" key="5">
    <source>
        <dbReference type="ARBA" id="ARBA00022842"/>
    </source>
</evidence>
<evidence type="ECO:0000313" key="9">
    <source>
        <dbReference type="Proteomes" id="UP000199138"/>
    </source>
</evidence>
<accession>A0A1I7H473</accession>
<dbReference type="EMBL" id="FPBK01000007">
    <property type="protein sequence ID" value="SFU55432.1"/>
    <property type="molecule type" value="Genomic_DNA"/>
</dbReference>
<keyword evidence="4" id="KW-0378">Hydrolase</keyword>
<sequence length="187" mass="21257">MTPEERIQQVAKIDFSKKKVRQAGVLSLFYPDAEEETKLLLTLRHAYEGVHSNQISFPGGKKEKEDENLKITALRETEEEVGVRPTEISVIRPLSEVYIPPSNFLVQPFLGYTLTSPMFKIQEKEVAALVEVDFEDFLDDARLFAAKMKTSYAESIEVPAFNFNDFTVWGATAMMLSEVKELFKGIL</sequence>
<dbReference type="InterPro" id="IPR015797">
    <property type="entry name" value="NUDIX_hydrolase-like_dom_sf"/>
</dbReference>
<dbReference type="AlphaFoldDB" id="A0A1I7H473"/>
<dbReference type="InterPro" id="IPR000086">
    <property type="entry name" value="NUDIX_hydrolase_dom"/>
</dbReference>
<name>A0A1I7H473_9FLAO</name>
<keyword evidence="9" id="KW-1185">Reference proteome</keyword>
<evidence type="ECO:0000259" key="7">
    <source>
        <dbReference type="PROSITE" id="PS51462"/>
    </source>
</evidence>
<keyword evidence="6" id="KW-0464">Manganese</keyword>
<evidence type="ECO:0000256" key="4">
    <source>
        <dbReference type="ARBA" id="ARBA00022801"/>
    </source>
</evidence>
<dbReference type="PANTHER" id="PTHR12992:SF11">
    <property type="entry name" value="MITOCHONDRIAL COENZYME A DIPHOSPHATASE NUDT8"/>
    <property type="match status" value="1"/>
</dbReference>
<dbReference type="GO" id="GO:0010945">
    <property type="term" value="F:coenzyme A diphosphatase activity"/>
    <property type="evidence" value="ECO:0007669"/>
    <property type="project" value="InterPro"/>
</dbReference>
<dbReference type="Proteomes" id="UP000199138">
    <property type="component" value="Unassembled WGS sequence"/>
</dbReference>
<protein>
    <submittedName>
        <fullName evidence="8">8-oxo-dGTP pyrophosphatase MutT, NUDIX family</fullName>
    </submittedName>
</protein>
<gene>
    <name evidence="8" type="ORF">SAMN05216480_10730</name>
</gene>